<dbReference type="EMBL" id="VOBL01000001">
    <property type="protein sequence ID" value="KAA0979920.1"/>
    <property type="molecule type" value="Genomic_DNA"/>
</dbReference>
<evidence type="ECO:0000313" key="1">
    <source>
        <dbReference type="EMBL" id="KAA0979920.1"/>
    </source>
</evidence>
<name>A0A5B0EQD0_9MICC</name>
<protein>
    <submittedName>
        <fullName evidence="1">Uncharacterized protein</fullName>
    </submittedName>
</protein>
<dbReference type="OrthoDB" id="5149502at2"/>
<proteinExistence type="predicted"/>
<sequence length="118" mass="13198">MSLDVLNPVSIEARIRDISDRIANSAAVCNERYKAFLTADREYDQAFARAYMEHAGAAHEKKYAAELATETERETRDVADAAYRYADRLAKALESELRAYQSIGASVRAMYQVAGRGE</sequence>
<accession>A0A5B0EQD0</accession>
<organism evidence="1 2">
    <name type="scientific">Paeniglutamicibacter gangotriensis</name>
    <dbReference type="NCBI Taxonomy" id="254787"/>
    <lineage>
        <taxon>Bacteria</taxon>
        <taxon>Bacillati</taxon>
        <taxon>Actinomycetota</taxon>
        <taxon>Actinomycetes</taxon>
        <taxon>Micrococcales</taxon>
        <taxon>Micrococcaceae</taxon>
        <taxon>Paeniglutamicibacter</taxon>
    </lineage>
</organism>
<reference evidence="1 2" key="1">
    <citation type="submission" date="2019-07" db="EMBL/GenBank/DDBJ databases">
        <title>Analysis of the biochemical properties, biological activity and biotechnological potential of siderophores and biosurfactants produced by Antarctic psychrotolerant bacteria.</title>
        <authorList>
            <person name="Styczynski M."/>
            <person name="Krucon T."/>
            <person name="Decewicz P."/>
            <person name="Dziewit L."/>
        </authorList>
    </citation>
    <scope>NUCLEOTIDE SEQUENCE [LARGE SCALE GENOMIC DNA]</scope>
    <source>
        <strain evidence="1 2">ANT_H27</strain>
    </source>
</reference>
<evidence type="ECO:0000313" key="2">
    <source>
        <dbReference type="Proteomes" id="UP000323856"/>
    </source>
</evidence>
<comment type="caution">
    <text evidence="1">The sequence shown here is derived from an EMBL/GenBank/DDBJ whole genome shotgun (WGS) entry which is preliminary data.</text>
</comment>
<dbReference type="RefSeq" id="WP_149618466.1">
    <property type="nucleotide sequence ID" value="NZ_VOBL01000001.1"/>
</dbReference>
<dbReference type="AlphaFoldDB" id="A0A5B0EQD0"/>
<gene>
    <name evidence="1" type="ORF">FQ154_01805</name>
</gene>
<dbReference type="Proteomes" id="UP000323856">
    <property type="component" value="Unassembled WGS sequence"/>
</dbReference>